<comment type="caution">
    <text evidence="1">The sequence shown here is derived from an EMBL/GenBank/DDBJ whole genome shotgun (WGS) entry which is preliminary data.</text>
</comment>
<evidence type="ECO:0000313" key="2">
    <source>
        <dbReference type="Proteomes" id="UP001224661"/>
    </source>
</evidence>
<keyword evidence="2" id="KW-1185">Reference proteome</keyword>
<dbReference type="RefSeq" id="WP_282510959.1">
    <property type="nucleotide sequence ID" value="NZ_JASCIR010000003.1"/>
</dbReference>
<evidence type="ECO:0000313" key="1">
    <source>
        <dbReference type="EMBL" id="MDI3385634.1"/>
    </source>
</evidence>
<sequence>MTNQQVTTPPRAGAKPSFWYGLPVGYFSMDLDPPVEQFMELVQQLRALPEPERDAADRALRLYAGVVQLLNTNQVQECALGMHPDDAGGFTTSVFTVSTLLTPGNAKLVIAGLAGSAADGKDEGLSPLELPCGLGYLSEKLAAAPRSTQQPDLNDALPSSIWQGTVAVALPGNAELVVLQMVTPDLDSADDYRNILLGIARTLTFTDPEQAEAADSAQEPAALTGAAAVIRNDFG</sequence>
<protein>
    <submittedName>
        <fullName evidence="1">Uncharacterized protein</fullName>
    </submittedName>
</protein>
<dbReference type="EMBL" id="JASCIR010000003">
    <property type="protein sequence ID" value="MDI3385634.1"/>
    <property type="molecule type" value="Genomic_DNA"/>
</dbReference>
<name>A0ABT6RMI3_9ACTN</name>
<dbReference type="Proteomes" id="UP001224661">
    <property type="component" value="Unassembled WGS sequence"/>
</dbReference>
<proteinExistence type="predicted"/>
<gene>
    <name evidence="1" type="ORF">QIS99_05295</name>
</gene>
<accession>A0ABT6RMI3</accession>
<organism evidence="1 2">
    <name type="scientific">Streptomyces solicavernae</name>
    <dbReference type="NCBI Taxonomy" id="3043614"/>
    <lineage>
        <taxon>Bacteria</taxon>
        <taxon>Bacillati</taxon>
        <taxon>Actinomycetota</taxon>
        <taxon>Actinomycetes</taxon>
        <taxon>Kitasatosporales</taxon>
        <taxon>Streptomycetaceae</taxon>
        <taxon>Streptomyces</taxon>
    </lineage>
</organism>
<reference evidence="1 2" key="1">
    <citation type="submission" date="2023-05" db="EMBL/GenBank/DDBJ databases">
        <title>Draft genome sequence of Streptomyces sp. B-S-A8 isolated from a cave soil in Thailand.</title>
        <authorList>
            <person name="Chamroensaksri N."/>
            <person name="Muangham S."/>
        </authorList>
    </citation>
    <scope>NUCLEOTIDE SEQUENCE [LARGE SCALE GENOMIC DNA]</scope>
    <source>
        <strain evidence="1 2">B-S-A8</strain>
    </source>
</reference>